<protein>
    <submittedName>
        <fullName evidence="1">Uncharacterized protein</fullName>
    </submittedName>
</protein>
<organism evidence="1 2">
    <name type="scientific">Marchantia polymorpha</name>
    <name type="common">Common liverwort</name>
    <name type="synonym">Marchantia aquatica</name>
    <dbReference type="NCBI Taxonomy" id="3197"/>
    <lineage>
        <taxon>Eukaryota</taxon>
        <taxon>Viridiplantae</taxon>
        <taxon>Streptophyta</taxon>
        <taxon>Embryophyta</taxon>
        <taxon>Marchantiophyta</taxon>
        <taxon>Marchantiopsida</taxon>
        <taxon>Marchantiidae</taxon>
        <taxon>Marchantiales</taxon>
        <taxon>Marchantiaceae</taxon>
        <taxon>Marchantia</taxon>
    </lineage>
</organism>
<dbReference type="Proteomes" id="UP000244005">
    <property type="component" value="Unassembled WGS sequence"/>
</dbReference>
<keyword evidence="2" id="KW-1185">Reference proteome</keyword>
<evidence type="ECO:0000313" key="2">
    <source>
        <dbReference type="Proteomes" id="UP000244005"/>
    </source>
</evidence>
<accession>A0A2R6VZC1</accession>
<name>A0A2R6VZC1_MARPO</name>
<proteinExistence type="predicted"/>
<gene>
    <name evidence="1" type="ORF">MARPO_0259s0003</name>
</gene>
<reference evidence="2" key="1">
    <citation type="journal article" date="2017" name="Cell">
        <title>Insights into land plant evolution garnered from the Marchantia polymorpha genome.</title>
        <authorList>
            <person name="Bowman J.L."/>
            <person name="Kohchi T."/>
            <person name="Yamato K.T."/>
            <person name="Jenkins J."/>
            <person name="Shu S."/>
            <person name="Ishizaki K."/>
            <person name="Yamaoka S."/>
            <person name="Nishihama R."/>
            <person name="Nakamura Y."/>
            <person name="Berger F."/>
            <person name="Adam C."/>
            <person name="Aki S.S."/>
            <person name="Althoff F."/>
            <person name="Araki T."/>
            <person name="Arteaga-Vazquez M.A."/>
            <person name="Balasubrmanian S."/>
            <person name="Barry K."/>
            <person name="Bauer D."/>
            <person name="Boehm C.R."/>
            <person name="Briginshaw L."/>
            <person name="Caballero-Perez J."/>
            <person name="Catarino B."/>
            <person name="Chen F."/>
            <person name="Chiyoda S."/>
            <person name="Chovatia M."/>
            <person name="Davies K.M."/>
            <person name="Delmans M."/>
            <person name="Demura T."/>
            <person name="Dierschke T."/>
            <person name="Dolan L."/>
            <person name="Dorantes-Acosta A.E."/>
            <person name="Eklund D.M."/>
            <person name="Florent S.N."/>
            <person name="Flores-Sandoval E."/>
            <person name="Fujiyama A."/>
            <person name="Fukuzawa H."/>
            <person name="Galik B."/>
            <person name="Grimanelli D."/>
            <person name="Grimwood J."/>
            <person name="Grossniklaus U."/>
            <person name="Hamada T."/>
            <person name="Haseloff J."/>
            <person name="Hetherington A.J."/>
            <person name="Higo A."/>
            <person name="Hirakawa Y."/>
            <person name="Hundley H.N."/>
            <person name="Ikeda Y."/>
            <person name="Inoue K."/>
            <person name="Inoue S.I."/>
            <person name="Ishida S."/>
            <person name="Jia Q."/>
            <person name="Kakita M."/>
            <person name="Kanazawa T."/>
            <person name="Kawai Y."/>
            <person name="Kawashima T."/>
            <person name="Kennedy M."/>
            <person name="Kinose K."/>
            <person name="Kinoshita T."/>
            <person name="Kohara Y."/>
            <person name="Koide E."/>
            <person name="Komatsu K."/>
            <person name="Kopischke S."/>
            <person name="Kubo M."/>
            <person name="Kyozuka J."/>
            <person name="Lagercrantz U."/>
            <person name="Lin S.S."/>
            <person name="Lindquist E."/>
            <person name="Lipzen A.M."/>
            <person name="Lu C.W."/>
            <person name="De Luna E."/>
            <person name="Martienssen R.A."/>
            <person name="Minamino N."/>
            <person name="Mizutani M."/>
            <person name="Mizutani M."/>
            <person name="Mochizuki N."/>
            <person name="Monte I."/>
            <person name="Mosher R."/>
            <person name="Nagasaki H."/>
            <person name="Nakagami H."/>
            <person name="Naramoto S."/>
            <person name="Nishitani K."/>
            <person name="Ohtani M."/>
            <person name="Okamoto T."/>
            <person name="Okumura M."/>
            <person name="Phillips J."/>
            <person name="Pollak B."/>
            <person name="Reinders A."/>
            <person name="Rovekamp M."/>
            <person name="Sano R."/>
            <person name="Sawa S."/>
            <person name="Schmid M.W."/>
            <person name="Shirakawa M."/>
            <person name="Solano R."/>
            <person name="Spunde A."/>
            <person name="Suetsugu N."/>
            <person name="Sugano S."/>
            <person name="Sugiyama A."/>
            <person name="Sun R."/>
            <person name="Suzuki Y."/>
            <person name="Takenaka M."/>
            <person name="Takezawa D."/>
            <person name="Tomogane H."/>
            <person name="Tsuzuki M."/>
            <person name="Ueda T."/>
            <person name="Umeda M."/>
            <person name="Ward J.M."/>
            <person name="Watanabe Y."/>
            <person name="Yazaki K."/>
            <person name="Yokoyama R."/>
            <person name="Yoshitake Y."/>
            <person name="Yotsui I."/>
            <person name="Zachgo S."/>
            <person name="Schmutz J."/>
        </authorList>
    </citation>
    <scope>NUCLEOTIDE SEQUENCE [LARGE SCALE GENOMIC DNA]</scope>
    <source>
        <strain evidence="2">Tak-1</strain>
    </source>
</reference>
<sequence length="67" mass="7990">MRRRFKLIRCMLEKRTFCLFVFLHEASRPDETSVEHVRLYRTIRKLSRNGSELPVNGGLKGTSYYII</sequence>
<dbReference type="EMBL" id="KZ772963">
    <property type="protein sequence ID" value="PTQ26947.1"/>
    <property type="molecule type" value="Genomic_DNA"/>
</dbReference>
<dbReference type="AlphaFoldDB" id="A0A2R6VZC1"/>
<evidence type="ECO:0000313" key="1">
    <source>
        <dbReference type="EMBL" id="PTQ26947.1"/>
    </source>
</evidence>
<dbReference type="Gramene" id="Mp5g03910.1">
    <property type="protein sequence ID" value="Mp5g03910.1.cds1"/>
    <property type="gene ID" value="Mp5g03910"/>
</dbReference>